<dbReference type="GO" id="GO:0000155">
    <property type="term" value="F:phosphorelay sensor kinase activity"/>
    <property type="evidence" value="ECO:0007669"/>
    <property type="project" value="InterPro"/>
</dbReference>
<dbReference type="InterPro" id="IPR055558">
    <property type="entry name" value="DUF7134"/>
</dbReference>
<evidence type="ECO:0000256" key="4">
    <source>
        <dbReference type="ARBA" id="ARBA00022679"/>
    </source>
</evidence>
<protein>
    <recommendedName>
        <fullName evidence="2">histidine kinase</fullName>
        <ecNumber evidence="2">2.7.13.3</ecNumber>
    </recommendedName>
</protein>
<keyword evidence="4" id="KW-0808">Transferase</keyword>
<dbReference type="GO" id="GO:0005524">
    <property type="term" value="F:ATP binding"/>
    <property type="evidence" value="ECO:0007669"/>
    <property type="project" value="UniProtKB-KW"/>
</dbReference>
<keyword evidence="5" id="KW-0547">Nucleotide-binding</keyword>
<dbReference type="AlphaFoldDB" id="A0A917VKU5"/>
<dbReference type="Pfam" id="PF07730">
    <property type="entry name" value="HisKA_3"/>
    <property type="match status" value="1"/>
</dbReference>
<evidence type="ECO:0000313" key="12">
    <source>
        <dbReference type="EMBL" id="GGK94334.1"/>
    </source>
</evidence>
<accession>A0A917VKU5</accession>
<gene>
    <name evidence="12" type="ORF">GCM10007964_40950</name>
</gene>
<dbReference type="Gene3D" id="3.30.565.10">
    <property type="entry name" value="Histidine kinase-like ATPase, C-terminal domain"/>
    <property type="match status" value="1"/>
</dbReference>
<evidence type="ECO:0000256" key="6">
    <source>
        <dbReference type="ARBA" id="ARBA00022777"/>
    </source>
</evidence>
<dbReference type="CDD" id="cd16917">
    <property type="entry name" value="HATPase_UhpB-NarQ-NarX-like"/>
    <property type="match status" value="1"/>
</dbReference>
<keyword evidence="6" id="KW-0418">Kinase</keyword>
<evidence type="ECO:0000256" key="8">
    <source>
        <dbReference type="ARBA" id="ARBA00023012"/>
    </source>
</evidence>
<feature type="domain" description="Signal transduction histidine kinase subgroup 3 dimerisation and phosphoacceptor" evidence="10">
    <location>
        <begin position="235"/>
        <end position="299"/>
    </location>
</feature>
<dbReference type="Pfam" id="PF23539">
    <property type="entry name" value="DUF7134"/>
    <property type="match status" value="1"/>
</dbReference>
<evidence type="ECO:0000259" key="10">
    <source>
        <dbReference type="Pfam" id="PF07730"/>
    </source>
</evidence>
<dbReference type="InterPro" id="IPR003594">
    <property type="entry name" value="HATPase_dom"/>
</dbReference>
<comment type="caution">
    <text evidence="12">The sequence shown here is derived from an EMBL/GenBank/DDBJ whole genome shotgun (WGS) entry which is preliminary data.</text>
</comment>
<dbReference type="SUPFAM" id="SSF55874">
    <property type="entry name" value="ATPase domain of HSP90 chaperone/DNA topoisomerase II/histidine kinase"/>
    <property type="match status" value="1"/>
</dbReference>
<dbReference type="Gene3D" id="1.20.5.1930">
    <property type="match status" value="1"/>
</dbReference>
<feature type="domain" description="DUF7134" evidence="11">
    <location>
        <begin position="20"/>
        <end position="125"/>
    </location>
</feature>
<sequence length="447" mass="47254">MGLVSRLTALYRPLPAWRWFAFDIALATGLLITTLEQSGDREASWWVLTAPMLIGLAVQRRRPPVAVVLACAGALGHHLQVAMAVEPLDLAVPITLYTLAASDRPRRVAAVTLGVMLACVGLLSVLRPVLPTDDDRPAAVLPVRPEVMDRPHVPGSYLPLFDGPMVVGEPDEQGGFERLMVALRQGATVMLVLGLTYAVGDNVRSRRAHLRTLEARAADLEREQRQRVALATAAERARITRELHDVVAHGLSVMVVQAQGGAAALRRHPERTEAALQNVISTGRSSLAEMRRLLTVVRADPAADPELAPQPGVGALPDLVDRIRAAGTTVTFVVDGDPVPLPAGVDLSAYRIAQEALTNTLKHAGGDARAAVRLAFREDALEIEVTDDGAGAAAWPAGDGGGSGLHGIAERVSLLGGELTAGPREPGGFRVRAVLPLRAAARNGGVA</sequence>
<dbReference type="InterPro" id="IPR011712">
    <property type="entry name" value="Sig_transdc_His_kin_sub3_dim/P"/>
</dbReference>
<dbReference type="EC" id="2.7.13.3" evidence="2"/>
<dbReference type="InterPro" id="IPR050482">
    <property type="entry name" value="Sensor_HK_TwoCompSys"/>
</dbReference>
<reference evidence="12" key="2">
    <citation type="submission" date="2020-09" db="EMBL/GenBank/DDBJ databases">
        <authorList>
            <person name="Sun Q."/>
            <person name="Ohkuma M."/>
        </authorList>
    </citation>
    <scope>NUCLEOTIDE SEQUENCE</scope>
    <source>
        <strain evidence="12">JCM 13064</strain>
    </source>
</reference>
<dbReference type="PANTHER" id="PTHR24421">
    <property type="entry name" value="NITRATE/NITRITE SENSOR PROTEIN NARX-RELATED"/>
    <property type="match status" value="1"/>
</dbReference>
<keyword evidence="7" id="KW-0067">ATP-binding</keyword>
<dbReference type="GO" id="GO:0016020">
    <property type="term" value="C:membrane"/>
    <property type="evidence" value="ECO:0007669"/>
    <property type="project" value="InterPro"/>
</dbReference>
<evidence type="ECO:0000256" key="3">
    <source>
        <dbReference type="ARBA" id="ARBA00022553"/>
    </source>
</evidence>
<dbReference type="GO" id="GO:0046983">
    <property type="term" value="F:protein dimerization activity"/>
    <property type="evidence" value="ECO:0007669"/>
    <property type="project" value="InterPro"/>
</dbReference>
<dbReference type="Pfam" id="PF02518">
    <property type="entry name" value="HATPase_c"/>
    <property type="match status" value="1"/>
</dbReference>
<feature type="domain" description="Histidine kinase/HSP90-like ATPase" evidence="9">
    <location>
        <begin position="348"/>
        <end position="438"/>
    </location>
</feature>
<dbReference type="InterPro" id="IPR036890">
    <property type="entry name" value="HATPase_C_sf"/>
</dbReference>
<proteinExistence type="predicted"/>
<dbReference type="Proteomes" id="UP000645217">
    <property type="component" value="Unassembled WGS sequence"/>
</dbReference>
<evidence type="ECO:0000313" key="13">
    <source>
        <dbReference type="Proteomes" id="UP000645217"/>
    </source>
</evidence>
<reference evidence="12" key="1">
    <citation type="journal article" date="2014" name="Int. J. Syst. Evol. Microbiol.">
        <title>Complete genome sequence of Corynebacterium casei LMG S-19264T (=DSM 44701T), isolated from a smear-ripened cheese.</title>
        <authorList>
            <consortium name="US DOE Joint Genome Institute (JGI-PGF)"/>
            <person name="Walter F."/>
            <person name="Albersmeier A."/>
            <person name="Kalinowski J."/>
            <person name="Ruckert C."/>
        </authorList>
    </citation>
    <scope>NUCLEOTIDE SEQUENCE</scope>
    <source>
        <strain evidence="12">JCM 13064</strain>
    </source>
</reference>
<dbReference type="EMBL" id="BMNT01000022">
    <property type="protein sequence ID" value="GGK94334.1"/>
    <property type="molecule type" value="Genomic_DNA"/>
</dbReference>
<comment type="catalytic activity">
    <reaction evidence="1">
        <text>ATP + protein L-histidine = ADP + protein N-phospho-L-histidine.</text>
        <dbReference type="EC" id="2.7.13.3"/>
    </reaction>
</comment>
<evidence type="ECO:0000256" key="5">
    <source>
        <dbReference type="ARBA" id="ARBA00022741"/>
    </source>
</evidence>
<dbReference type="PANTHER" id="PTHR24421:SF10">
    <property type="entry name" value="NITRATE_NITRITE SENSOR PROTEIN NARQ"/>
    <property type="match status" value="1"/>
</dbReference>
<keyword evidence="3" id="KW-0597">Phosphoprotein</keyword>
<evidence type="ECO:0000259" key="9">
    <source>
        <dbReference type="Pfam" id="PF02518"/>
    </source>
</evidence>
<evidence type="ECO:0000256" key="1">
    <source>
        <dbReference type="ARBA" id="ARBA00000085"/>
    </source>
</evidence>
<evidence type="ECO:0000256" key="7">
    <source>
        <dbReference type="ARBA" id="ARBA00022840"/>
    </source>
</evidence>
<evidence type="ECO:0000256" key="2">
    <source>
        <dbReference type="ARBA" id="ARBA00012438"/>
    </source>
</evidence>
<keyword evidence="8" id="KW-0902">Two-component regulatory system</keyword>
<organism evidence="12 13">
    <name type="scientific">Sphaerisporangium melleum</name>
    <dbReference type="NCBI Taxonomy" id="321316"/>
    <lineage>
        <taxon>Bacteria</taxon>
        <taxon>Bacillati</taxon>
        <taxon>Actinomycetota</taxon>
        <taxon>Actinomycetes</taxon>
        <taxon>Streptosporangiales</taxon>
        <taxon>Streptosporangiaceae</taxon>
        <taxon>Sphaerisporangium</taxon>
    </lineage>
</organism>
<evidence type="ECO:0000259" key="11">
    <source>
        <dbReference type="Pfam" id="PF23539"/>
    </source>
</evidence>
<keyword evidence="13" id="KW-1185">Reference proteome</keyword>
<name>A0A917VKU5_9ACTN</name>